<proteinExistence type="predicted"/>
<reference evidence="4" key="2">
    <citation type="submission" date="2020-09" db="EMBL/GenBank/DDBJ databases">
        <authorList>
            <person name="Sun Q."/>
            <person name="Zhou Y."/>
        </authorList>
    </citation>
    <scope>NUCLEOTIDE SEQUENCE</scope>
    <source>
        <strain evidence="4">CGMCC 4.7299</strain>
    </source>
</reference>
<accession>A0A8J3FSP4</accession>
<gene>
    <name evidence="4" type="ORF">GCM10012284_61430</name>
</gene>
<dbReference type="EMBL" id="BMMX01000062">
    <property type="protein sequence ID" value="GGL18515.1"/>
    <property type="molecule type" value="Genomic_DNA"/>
</dbReference>
<dbReference type="Proteomes" id="UP000656042">
    <property type="component" value="Unassembled WGS sequence"/>
</dbReference>
<evidence type="ECO:0000256" key="2">
    <source>
        <dbReference type="ARBA" id="ARBA00022573"/>
    </source>
</evidence>
<dbReference type="PANTHER" id="PTHR36925:SF1">
    <property type="entry name" value="COBALT-PRECORRIN-6A REDUCTASE"/>
    <property type="match status" value="1"/>
</dbReference>
<dbReference type="GO" id="GO:0016994">
    <property type="term" value="F:precorrin-6A reductase activity"/>
    <property type="evidence" value="ECO:0007669"/>
    <property type="project" value="InterPro"/>
</dbReference>
<comment type="pathway">
    <text evidence="1">Cofactor biosynthesis; adenosylcobalamin biosynthesis.</text>
</comment>
<keyword evidence="3" id="KW-0560">Oxidoreductase</keyword>
<dbReference type="UniPathway" id="UPA00148"/>
<name>A0A8J3FSP4_9ACTN</name>
<keyword evidence="2" id="KW-0169">Cobalamin biosynthesis</keyword>
<evidence type="ECO:0000256" key="3">
    <source>
        <dbReference type="ARBA" id="ARBA00023002"/>
    </source>
</evidence>
<dbReference type="AlphaFoldDB" id="A0A8J3FSP4"/>
<dbReference type="PROSITE" id="PS51014">
    <property type="entry name" value="COBK_CBIJ"/>
    <property type="match status" value="1"/>
</dbReference>
<dbReference type="NCBIfam" id="TIGR00715">
    <property type="entry name" value="precor6x_red"/>
    <property type="match status" value="1"/>
</dbReference>
<sequence>MLVLGGTTEGRELAAACAGHPELHTVTSLAGRTGRPVPIAGRVRIGGFGGVDGLVDFLRDERIGALVDATHTFAATMTEHAVAAARRTGVPLLMLRRPGWRERPGDRWTRVPSLTAAATALRGRHSRVFLTTGRQGIGVFTGLDRCWFLARSVEPPLPPMPARMTVILDRGPFTVAGERDLMTGHRIDVLVTKDSGGADAKLSAARDLGVPVIMVDRPSPPPGVPAAATVDQAMDWLRAV</sequence>
<dbReference type="GO" id="GO:0009236">
    <property type="term" value="P:cobalamin biosynthetic process"/>
    <property type="evidence" value="ECO:0007669"/>
    <property type="project" value="UniProtKB-UniPathway"/>
</dbReference>
<evidence type="ECO:0000313" key="5">
    <source>
        <dbReference type="Proteomes" id="UP000656042"/>
    </source>
</evidence>
<organism evidence="4 5">
    <name type="scientific">Mangrovihabitans endophyticus</name>
    <dbReference type="NCBI Taxonomy" id="1751298"/>
    <lineage>
        <taxon>Bacteria</taxon>
        <taxon>Bacillati</taxon>
        <taxon>Actinomycetota</taxon>
        <taxon>Actinomycetes</taxon>
        <taxon>Micromonosporales</taxon>
        <taxon>Micromonosporaceae</taxon>
        <taxon>Mangrovihabitans</taxon>
    </lineage>
</organism>
<comment type="caution">
    <text evidence="4">The sequence shown here is derived from an EMBL/GenBank/DDBJ whole genome shotgun (WGS) entry which is preliminary data.</text>
</comment>
<evidence type="ECO:0000313" key="4">
    <source>
        <dbReference type="EMBL" id="GGL18515.1"/>
    </source>
</evidence>
<dbReference type="Pfam" id="PF02571">
    <property type="entry name" value="CbiJ"/>
    <property type="match status" value="1"/>
</dbReference>
<dbReference type="InterPro" id="IPR003723">
    <property type="entry name" value="Precorrin-6x_reduct"/>
</dbReference>
<dbReference type="PANTHER" id="PTHR36925">
    <property type="entry name" value="COBALT-PRECORRIN-6A REDUCTASE"/>
    <property type="match status" value="1"/>
</dbReference>
<keyword evidence="5" id="KW-1185">Reference proteome</keyword>
<reference evidence="4" key="1">
    <citation type="journal article" date="2014" name="Int. J. Syst. Evol. Microbiol.">
        <title>Complete genome sequence of Corynebacterium casei LMG S-19264T (=DSM 44701T), isolated from a smear-ripened cheese.</title>
        <authorList>
            <consortium name="US DOE Joint Genome Institute (JGI-PGF)"/>
            <person name="Walter F."/>
            <person name="Albersmeier A."/>
            <person name="Kalinowski J."/>
            <person name="Ruckert C."/>
        </authorList>
    </citation>
    <scope>NUCLEOTIDE SEQUENCE</scope>
    <source>
        <strain evidence="4">CGMCC 4.7299</strain>
    </source>
</reference>
<dbReference type="NCBIfam" id="NF005968">
    <property type="entry name" value="PRK08057.1-2"/>
    <property type="match status" value="1"/>
</dbReference>
<protein>
    <submittedName>
        <fullName evidence="4">Precorrin-6A reductase</fullName>
    </submittedName>
</protein>
<evidence type="ECO:0000256" key="1">
    <source>
        <dbReference type="ARBA" id="ARBA00004953"/>
    </source>
</evidence>